<accession>A0A081NCL1</accession>
<evidence type="ECO:0000256" key="1">
    <source>
        <dbReference type="SAM" id="Phobius"/>
    </source>
</evidence>
<name>A0A081NCL1_9GAMM</name>
<dbReference type="AlphaFoldDB" id="A0A081NCL1"/>
<feature type="transmembrane region" description="Helical" evidence="1">
    <location>
        <begin position="38"/>
        <end position="64"/>
    </location>
</feature>
<dbReference type="RefSeq" id="WP_034840786.1">
    <property type="nucleotide sequence ID" value="NZ_JOKH01000006.1"/>
</dbReference>
<keyword evidence="1" id="KW-1133">Transmembrane helix</keyword>
<dbReference type="OrthoDB" id="6126697at2"/>
<sequence length="76" mass="7927">SPSLTFLTVPASSFMEASATMMPPVITTDEEPETGSNLGAILGVVLPSGVIIATLTTAVIVIYLKLIKPKRVVEKA</sequence>
<protein>
    <submittedName>
        <fullName evidence="2">Uncharacterized protein</fullName>
    </submittedName>
</protein>
<organism evidence="2 3">
    <name type="scientific">Endozoicomonas numazuensis</name>
    <dbReference type="NCBI Taxonomy" id="1137799"/>
    <lineage>
        <taxon>Bacteria</taxon>
        <taxon>Pseudomonadati</taxon>
        <taxon>Pseudomonadota</taxon>
        <taxon>Gammaproteobacteria</taxon>
        <taxon>Oceanospirillales</taxon>
        <taxon>Endozoicomonadaceae</taxon>
        <taxon>Endozoicomonas</taxon>
    </lineage>
</organism>
<feature type="non-terminal residue" evidence="2">
    <location>
        <position position="1"/>
    </location>
</feature>
<keyword evidence="1" id="KW-0812">Transmembrane</keyword>
<evidence type="ECO:0000313" key="3">
    <source>
        <dbReference type="Proteomes" id="UP000028073"/>
    </source>
</evidence>
<keyword evidence="1" id="KW-0472">Membrane</keyword>
<gene>
    <name evidence="2" type="ORF">GZ78_23395</name>
</gene>
<proteinExistence type="predicted"/>
<dbReference type="Proteomes" id="UP000028073">
    <property type="component" value="Unassembled WGS sequence"/>
</dbReference>
<reference evidence="2 3" key="1">
    <citation type="submission" date="2014-06" db="EMBL/GenBank/DDBJ databases">
        <title>Whole Genome Sequences of Three Symbiotic Endozoicomonas Bacteria.</title>
        <authorList>
            <person name="Neave M.J."/>
            <person name="Apprill A."/>
            <person name="Voolstra C.R."/>
        </authorList>
    </citation>
    <scope>NUCLEOTIDE SEQUENCE [LARGE SCALE GENOMIC DNA]</scope>
    <source>
        <strain evidence="2 3">DSM 25634</strain>
    </source>
</reference>
<evidence type="ECO:0000313" key="2">
    <source>
        <dbReference type="EMBL" id="KEQ16184.1"/>
    </source>
</evidence>
<keyword evidence="3" id="KW-1185">Reference proteome</keyword>
<dbReference type="EMBL" id="JOKH01000006">
    <property type="protein sequence ID" value="KEQ16184.1"/>
    <property type="molecule type" value="Genomic_DNA"/>
</dbReference>
<comment type="caution">
    <text evidence="2">The sequence shown here is derived from an EMBL/GenBank/DDBJ whole genome shotgun (WGS) entry which is preliminary data.</text>
</comment>